<organism evidence="10">
    <name type="scientific">Sesamum calycinum</name>
    <dbReference type="NCBI Taxonomy" id="2727403"/>
    <lineage>
        <taxon>Eukaryota</taxon>
        <taxon>Viridiplantae</taxon>
        <taxon>Streptophyta</taxon>
        <taxon>Embryophyta</taxon>
        <taxon>Tracheophyta</taxon>
        <taxon>Spermatophyta</taxon>
        <taxon>Magnoliopsida</taxon>
        <taxon>eudicotyledons</taxon>
        <taxon>Gunneridae</taxon>
        <taxon>Pentapetalae</taxon>
        <taxon>asterids</taxon>
        <taxon>lamiids</taxon>
        <taxon>Lamiales</taxon>
        <taxon>Pedaliaceae</taxon>
        <taxon>Sesamum</taxon>
    </lineage>
</organism>
<evidence type="ECO:0000256" key="4">
    <source>
        <dbReference type="ARBA" id="ARBA00022729"/>
    </source>
</evidence>
<feature type="chain" id="PRO_5043587552" description="Leucine-rich repeat-containing N-terminal plant-type domain-containing protein" evidence="8">
    <location>
        <begin position="22"/>
        <end position="421"/>
    </location>
</feature>
<gene>
    <name evidence="10" type="ORF">Scaly_2229500</name>
</gene>
<evidence type="ECO:0000256" key="3">
    <source>
        <dbReference type="ARBA" id="ARBA00022692"/>
    </source>
</evidence>
<dbReference type="SUPFAM" id="SSF52058">
    <property type="entry name" value="L domain-like"/>
    <property type="match status" value="1"/>
</dbReference>
<evidence type="ECO:0000256" key="6">
    <source>
        <dbReference type="ARBA" id="ARBA00022989"/>
    </source>
</evidence>
<feature type="domain" description="Leucine-rich repeat-containing N-terminal plant-type" evidence="9">
    <location>
        <begin position="27"/>
        <end position="79"/>
    </location>
</feature>
<dbReference type="FunFam" id="3.80.10.10:FF:000400">
    <property type="entry name" value="Nuclear pore complex protein NUP107"/>
    <property type="match status" value="1"/>
</dbReference>
<dbReference type="SMART" id="SM00369">
    <property type="entry name" value="LRR_TYP"/>
    <property type="match status" value="3"/>
</dbReference>
<dbReference type="InterPro" id="IPR013210">
    <property type="entry name" value="LRR_N_plant-typ"/>
</dbReference>
<dbReference type="PANTHER" id="PTHR48009:SF1">
    <property type="entry name" value="LEUCINE-RICH REPEAT (LRR) FAMILY PROTEIN"/>
    <property type="match status" value="1"/>
</dbReference>
<keyword evidence="6" id="KW-1133">Transmembrane helix</keyword>
<dbReference type="EMBL" id="JACGWM010000014">
    <property type="protein sequence ID" value="KAL0327969.1"/>
    <property type="molecule type" value="Genomic_DNA"/>
</dbReference>
<dbReference type="InterPro" id="IPR032675">
    <property type="entry name" value="LRR_dom_sf"/>
</dbReference>
<keyword evidence="3" id="KW-0812">Transmembrane</keyword>
<evidence type="ECO:0000259" key="9">
    <source>
        <dbReference type="Pfam" id="PF08263"/>
    </source>
</evidence>
<sequence length="421" mass="44477">MAKAPLFLPLVFSFFFISTQSAISLIHPTDFAALRLIKNSLTDVPSSASSSAAPRFFSSWNFSSASVDPCSSFAGVTCSSSSSRVTILTLGTGLTGSPGLAGSLSPAIAQLSELNQLILFAGIVTGPIPPQLSSLRNLKVISLTNNRLTGEIPAGIFRLPNLHTLDLSRNQLSGAIPPSVAALGQLKVLVLASNKLSGQIPRVFPSQLLHLDLSDNFLSGALPPQMPALLRYLSLSNNRMWGPLNGLESLSELAYLDLSMNQFGGPIPRSLFRPSITSMLLQRNNLSGGVHKSRPWPPAVGSTVDLSHNFLTGELTTALVGAETLFLNNNRLTGGVPEEYVQSVEAGTMKTLYLQHNYITGFPLEVGAELPDTAAVCVSYNCMAAPPLGLEACPASAGDQLSRPAYQCSALHNSSGSNSLD</sequence>
<proteinExistence type="predicted"/>
<evidence type="ECO:0000256" key="7">
    <source>
        <dbReference type="ARBA" id="ARBA00023136"/>
    </source>
</evidence>
<keyword evidence="7" id="KW-0472">Membrane</keyword>
<accession>A0AAW2MAP5</accession>
<dbReference type="Pfam" id="PF00560">
    <property type="entry name" value="LRR_1"/>
    <property type="match status" value="2"/>
</dbReference>
<dbReference type="PRINTS" id="PR00019">
    <property type="entry name" value="LEURICHRPT"/>
</dbReference>
<dbReference type="AlphaFoldDB" id="A0AAW2MAP5"/>
<dbReference type="InterPro" id="IPR053213">
    <property type="entry name" value="RLP29"/>
</dbReference>
<dbReference type="Pfam" id="PF13855">
    <property type="entry name" value="LRR_8"/>
    <property type="match status" value="1"/>
</dbReference>
<keyword evidence="4 8" id="KW-0732">Signal</keyword>
<dbReference type="InterPro" id="IPR001611">
    <property type="entry name" value="Leu-rich_rpt"/>
</dbReference>
<keyword evidence="5" id="KW-0677">Repeat</keyword>
<evidence type="ECO:0000256" key="2">
    <source>
        <dbReference type="ARBA" id="ARBA00022614"/>
    </source>
</evidence>
<dbReference type="GO" id="GO:0051707">
    <property type="term" value="P:response to other organism"/>
    <property type="evidence" value="ECO:0007669"/>
    <property type="project" value="UniProtKB-ARBA"/>
</dbReference>
<dbReference type="GO" id="GO:0016020">
    <property type="term" value="C:membrane"/>
    <property type="evidence" value="ECO:0007669"/>
    <property type="project" value="UniProtKB-SubCell"/>
</dbReference>
<dbReference type="Gene3D" id="3.80.10.10">
    <property type="entry name" value="Ribonuclease Inhibitor"/>
    <property type="match status" value="2"/>
</dbReference>
<keyword evidence="2" id="KW-0433">Leucine-rich repeat</keyword>
<dbReference type="GO" id="GO:0006952">
    <property type="term" value="P:defense response"/>
    <property type="evidence" value="ECO:0007669"/>
    <property type="project" value="UniProtKB-ARBA"/>
</dbReference>
<reference evidence="10" key="2">
    <citation type="journal article" date="2024" name="Plant">
        <title>Genomic evolution and insights into agronomic trait innovations of Sesamum species.</title>
        <authorList>
            <person name="Miao H."/>
            <person name="Wang L."/>
            <person name="Qu L."/>
            <person name="Liu H."/>
            <person name="Sun Y."/>
            <person name="Le M."/>
            <person name="Wang Q."/>
            <person name="Wei S."/>
            <person name="Zheng Y."/>
            <person name="Lin W."/>
            <person name="Duan Y."/>
            <person name="Cao H."/>
            <person name="Xiong S."/>
            <person name="Wang X."/>
            <person name="Wei L."/>
            <person name="Li C."/>
            <person name="Ma Q."/>
            <person name="Ju M."/>
            <person name="Zhao R."/>
            <person name="Li G."/>
            <person name="Mu C."/>
            <person name="Tian Q."/>
            <person name="Mei H."/>
            <person name="Zhang T."/>
            <person name="Gao T."/>
            <person name="Zhang H."/>
        </authorList>
    </citation>
    <scope>NUCLEOTIDE SEQUENCE</scope>
    <source>
        <strain evidence="10">KEN8</strain>
    </source>
</reference>
<evidence type="ECO:0000256" key="8">
    <source>
        <dbReference type="SAM" id="SignalP"/>
    </source>
</evidence>
<comment type="subcellular location">
    <subcellularLocation>
        <location evidence="1">Membrane</location>
    </subcellularLocation>
</comment>
<dbReference type="PANTHER" id="PTHR48009">
    <property type="entry name" value="LEUCINE-RICH REPEAT (LRR) FAMILY PROTEIN"/>
    <property type="match status" value="1"/>
</dbReference>
<dbReference type="InterPro" id="IPR003591">
    <property type="entry name" value="Leu-rich_rpt_typical-subtyp"/>
</dbReference>
<protein>
    <recommendedName>
        <fullName evidence="9">Leucine-rich repeat-containing N-terminal plant-type domain-containing protein</fullName>
    </recommendedName>
</protein>
<name>A0AAW2MAP5_9LAMI</name>
<evidence type="ECO:0000256" key="5">
    <source>
        <dbReference type="ARBA" id="ARBA00022737"/>
    </source>
</evidence>
<reference evidence="10" key="1">
    <citation type="submission" date="2020-06" db="EMBL/GenBank/DDBJ databases">
        <authorList>
            <person name="Li T."/>
            <person name="Hu X."/>
            <person name="Zhang T."/>
            <person name="Song X."/>
            <person name="Zhang H."/>
            <person name="Dai N."/>
            <person name="Sheng W."/>
            <person name="Hou X."/>
            <person name="Wei L."/>
        </authorList>
    </citation>
    <scope>NUCLEOTIDE SEQUENCE</scope>
    <source>
        <strain evidence="10">KEN8</strain>
        <tissue evidence="10">Leaf</tissue>
    </source>
</reference>
<dbReference type="Pfam" id="PF08263">
    <property type="entry name" value="LRRNT_2"/>
    <property type="match status" value="1"/>
</dbReference>
<comment type="caution">
    <text evidence="10">The sequence shown here is derived from an EMBL/GenBank/DDBJ whole genome shotgun (WGS) entry which is preliminary data.</text>
</comment>
<evidence type="ECO:0000313" key="10">
    <source>
        <dbReference type="EMBL" id="KAL0327969.1"/>
    </source>
</evidence>
<evidence type="ECO:0000256" key="1">
    <source>
        <dbReference type="ARBA" id="ARBA00004370"/>
    </source>
</evidence>
<feature type="signal peptide" evidence="8">
    <location>
        <begin position="1"/>
        <end position="21"/>
    </location>
</feature>